<reference evidence="2 3" key="1">
    <citation type="journal article" date="2012" name="Science">
        <title>The Paleozoic origin of enzymatic lignin decomposition reconstructed from 31 fungal genomes.</title>
        <authorList>
            <person name="Floudas D."/>
            <person name="Binder M."/>
            <person name="Riley R."/>
            <person name="Barry K."/>
            <person name="Blanchette R.A."/>
            <person name="Henrissat B."/>
            <person name="Martinez A.T."/>
            <person name="Otillar R."/>
            <person name="Spatafora J.W."/>
            <person name="Yadav J.S."/>
            <person name="Aerts A."/>
            <person name="Benoit I."/>
            <person name="Boyd A."/>
            <person name="Carlson A."/>
            <person name="Copeland A."/>
            <person name="Coutinho P.M."/>
            <person name="de Vries R.P."/>
            <person name="Ferreira P."/>
            <person name="Findley K."/>
            <person name="Foster B."/>
            <person name="Gaskell J."/>
            <person name="Glotzer D."/>
            <person name="Gorecki P."/>
            <person name="Heitman J."/>
            <person name="Hesse C."/>
            <person name="Hori C."/>
            <person name="Igarashi K."/>
            <person name="Jurgens J.A."/>
            <person name="Kallen N."/>
            <person name="Kersten P."/>
            <person name="Kohler A."/>
            <person name="Kuees U."/>
            <person name="Kumar T.K.A."/>
            <person name="Kuo A."/>
            <person name="LaButti K."/>
            <person name="Larrondo L.F."/>
            <person name="Lindquist E."/>
            <person name="Ling A."/>
            <person name="Lombard V."/>
            <person name="Lucas S."/>
            <person name="Lundell T."/>
            <person name="Martin R."/>
            <person name="McLaughlin D.J."/>
            <person name="Morgenstern I."/>
            <person name="Morin E."/>
            <person name="Murat C."/>
            <person name="Nagy L.G."/>
            <person name="Nolan M."/>
            <person name="Ohm R.A."/>
            <person name="Patyshakuliyeva A."/>
            <person name="Rokas A."/>
            <person name="Ruiz-Duenas F.J."/>
            <person name="Sabat G."/>
            <person name="Salamov A."/>
            <person name="Samejima M."/>
            <person name="Schmutz J."/>
            <person name="Slot J.C."/>
            <person name="St John F."/>
            <person name="Stenlid J."/>
            <person name="Sun H."/>
            <person name="Sun S."/>
            <person name="Syed K."/>
            <person name="Tsang A."/>
            <person name="Wiebenga A."/>
            <person name="Young D."/>
            <person name="Pisabarro A."/>
            <person name="Eastwood D.C."/>
            <person name="Martin F."/>
            <person name="Cullen D."/>
            <person name="Grigoriev I.V."/>
            <person name="Hibbett D.S."/>
        </authorList>
    </citation>
    <scope>NUCLEOTIDE SEQUENCE [LARGE SCALE GENOMIC DNA]</scope>
    <source>
        <strain evidence="2 3">MD-104</strain>
    </source>
</reference>
<evidence type="ECO:0000313" key="3">
    <source>
        <dbReference type="Proteomes" id="UP000218811"/>
    </source>
</evidence>
<protein>
    <submittedName>
        <fullName evidence="2">Uncharacterized protein</fullName>
    </submittedName>
</protein>
<keyword evidence="3" id="KW-1185">Reference proteome</keyword>
<evidence type="ECO:0000256" key="1">
    <source>
        <dbReference type="SAM" id="MobiDB-lite"/>
    </source>
</evidence>
<dbReference type="Proteomes" id="UP000218811">
    <property type="component" value="Unassembled WGS sequence"/>
</dbReference>
<feature type="region of interest" description="Disordered" evidence="1">
    <location>
        <begin position="136"/>
        <end position="166"/>
    </location>
</feature>
<dbReference type="OrthoDB" id="3269417at2759"/>
<name>A0A2H3JWA6_WOLCO</name>
<dbReference type="OMA" id="ARIRISM"/>
<dbReference type="STRING" id="742152.A0A2H3JWA6"/>
<accession>A0A2H3JWA6</accession>
<feature type="compositionally biased region" description="Basic residues" evidence="1">
    <location>
        <begin position="143"/>
        <end position="155"/>
    </location>
</feature>
<sequence length="259" mass="29232">MFCINLYLSFRRVPTFGRDTIRRFTNNVSGMKKLAARDYEDILQCIIPVINMLLPSEHNEVVLNLLFELCMWHALAKLRLHTEETLEIFTDTTRSLGESLWIFHATTCKAYVTHVHELPKEHAARGRCTAAIRQKVAASSSGKKTKGKTRGKGKSRATDAVEAADESSEDPKIKTLNLSTYKLHALGNYPNAIHQFGTTDNYTTQVVRLEIFSVYFIPLIVHRVNWNTAVANGGVLARIRISMSVKSQSMRDVLACYIT</sequence>
<proteinExistence type="predicted"/>
<dbReference type="AlphaFoldDB" id="A0A2H3JWA6"/>
<dbReference type="EMBL" id="KB468157">
    <property type="protein sequence ID" value="PCH44273.1"/>
    <property type="molecule type" value="Genomic_DNA"/>
</dbReference>
<gene>
    <name evidence="2" type="ORF">WOLCODRAFT_77168</name>
</gene>
<evidence type="ECO:0000313" key="2">
    <source>
        <dbReference type="EMBL" id="PCH44273.1"/>
    </source>
</evidence>
<organism evidence="2 3">
    <name type="scientific">Wolfiporia cocos (strain MD-104)</name>
    <name type="common">Brown rot fungus</name>
    <dbReference type="NCBI Taxonomy" id="742152"/>
    <lineage>
        <taxon>Eukaryota</taxon>
        <taxon>Fungi</taxon>
        <taxon>Dikarya</taxon>
        <taxon>Basidiomycota</taxon>
        <taxon>Agaricomycotina</taxon>
        <taxon>Agaricomycetes</taxon>
        <taxon>Polyporales</taxon>
        <taxon>Phaeolaceae</taxon>
        <taxon>Wolfiporia</taxon>
    </lineage>
</organism>